<gene>
    <name evidence="1" type="ORF">D6T64_15890</name>
</gene>
<dbReference type="EMBL" id="QZVS01000091">
    <property type="protein sequence ID" value="RJT87228.1"/>
    <property type="molecule type" value="Genomic_DNA"/>
</dbReference>
<keyword evidence="2" id="KW-1185">Reference proteome</keyword>
<accession>A0A3A5MJM8</accession>
<organism evidence="1 2">
    <name type="scientific">Cryobacterium melibiosiphilum</name>
    <dbReference type="NCBI Taxonomy" id="995039"/>
    <lineage>
        <taxon>Bacteria</taxon>
        <taxon>Bacillati</taxon>
        <taxon>Actinomycetota</taxon>
        <taxon>Actinomycetes</taxon>
        <taxon>Micrococcales</taxon>
        <taxon>Microbacteriaceae</taxon>
        <taxon>Cryobacterium</taxon>
    </lineage>
</organism>
<dbReference type="RefSeq" id="WP_119975654.1">
    <property type="nucleotide sequence ID" value="NZ_JBHSQA010000008.1"/>
</dbReference>
<evidence type="ECO:0000313" key="2">
    <source>
        <dbReference type="Proteomes" id="UP000272015"/>
    </source>
</evidence>
<dbReference type="Proteomes" id="UP000272015">
    <property type="component" value="Unassembled WGS sequence"/>
</dbReference>
<sequence length="180" mass="19967">MPVRRDLAELLAEHVDWLRSSAARFDAGTTLESKRIATSIRSLVHTTDSSTSLLTQMKLRDSMVWRSAVDMVPSNGETHADALWVSVPSVSGFQPIKGMPEHLTNLSRHYFVWHAANVGGGAHVDPRLPDHYESLSRKGGLKPLRINSAGNSYPDWSDPTPSALRTMCTEIVISFEEANW</sequence>
<evidence type="ECO:0000313" key="1">
    <source>
        <dbReference type="EMBL" id="RJT87228.1"/>
    </source>
</evidence>
<proteinExistence type="predicted"/>
<protein>
    <submittedName>
        <fullName evidence="1">Uncharacterized protein</fullName>
    </submittedName>
</protein>
<name>A0A3A5MJM8_9MICO</name>
<comment type="caution">
    <text evidence="1">The sequence shown here is derived from an EMBL/GenBank/DDBJ whole genome shotgun (WGS) entry which is preliminary data.</text>
</comment>
<dbReference type="OrthoDB" id="1551235at2"/>
<dbReference type="AlphaFoldDB" id="A0A3A5MJM8"/>
<reference evidence="1 2" key="1">
    <citation type="submission" date="2018-09" db="EMBL/GenBank/DDBJ databases">
        <title>Novel species of Cryobacterium.</title>
        <authorList>
            <person name="Liu Q."/>
            <person name="Xin Y.-H."/>
        </authorList>
    </citation>
    <scope>NUCLEOTIDE SEQUENCE [LARGE SCALE GENOMIC DNA]</scope>
    <source>
        <strain evidence="1 2">Hh39</strain>
    </source>
</reference>